<dbReference type="Proteomes" id="UP001497444">
    <property type="component" value="Unassembled WGS sequence"/>
</dbReference>
<sequence>MGASQTDYVGDIINGAQLGFGPNLPQIDGATPLTLMPIIVIVTRTPSMFSGIDNAEALLKAMIERYAKEITGIDFGYTLAGQPQPVGQDGQEMHMPTDSKRTSVAPSITYPEAVGNIIWNFHRNWIWMIKQPDTQASILAAMTGNNTLLPQQFSSFTMDICCIQFDSTMLPSNIVDAWFITNMWPQETGMFGAKKQIGHTEMPDRTISYYGIVQHNTNTKIAGINIANQLNLHQVNYDFSTPVDQSFDPTTSTGGLYESTSEAIAAYTDPNGTTPSGSTTTA</sequence>
<evidence type="ECO:0000313" key="1">
    <source>
        <dbReference type="EMBL" id="CAK9254165.1"/>
    </source>
</evidence>
<keyword evidence="2" id="KW-1185">Reference proteome</keyword>
<name>A0ABP0VIA9_9BRYO</name>
<comment type="caution">
    <text evidence="1">The sequence shown here is derived from an EMBL/GenBank/DDBJ whole genome shotgun (WGS) entry which is preliminary data.</text>
</comment>
<gene>
    <name evidence="1" type="ORF">CSSPJE1EN1_LOCUS29543</name>
</gene>
<organism evidence="1 2">
    <name type="scientific">Sphagnum jensenii</name>
    <dbReference type="NCBI Taxonomy" id="128206"/>
    <lineage>
        <taxon>Eukaryota</taxon>
        <taxon>Viridiplantae</taxon>
        <taxon>Streptophyta</taxon>
        <taxon>Embryophyta</taxon>
        <taxon>Bryophyta</taxon>
        <taxon>Sphagnophytina</taxon>
        <taxon>Sphagnopsida</taxon>
        <taxon>Sphagnales</taxon>
        <taxon>Sphagnaceae</taxon>
        <taxon>Sphagnum</taxon>
    </lineage>
</organism>
<evidence type="ECO:0000313" key="2">
    <source>
        <dbReference type="Proteomes" id="UP001497444"/>
    </source>
</evidence>
<reference evidence="1" key="1">
    <citation type="submission" date="2024-02" db="EMBL/GenBank/DDBJ databases">
        <authorList>
            <consortium name="ELIXIR-Norway"/>
            <consortium name="Elixir Norway"/>
        </authorList>
    </citation>
    <scope>NUCLEOTIDE SEQUENCE</scope>
</reference>
<accession>A0ABP0VIA9</accession>
<proteinExistence type="predicted"/>
<evidence type="ECO:0008006" key="3">
    <source>
        <dbReference type="Google" id="ProtNLM"/>
    </source>
</evidence>
<dbReference type="EMBL" id="CAXAQS010000993">
    <property type="protein sequence ID" value="CAK9254165.1"/>
    <property type="molecule type" value="Genomic_DNA"/>
</dbReference>
<dbReference type="InterPro" id="IPR057119">
    <property type="entry name" value="Phage_TTP_14"/>
</dbReference>
<protein>
    <recommendedName>
        <fullName evidence="3">Capsid protein</fullName>
    </recommendedName>
</protein>
<dbReference type="Pfam" id="PF23806">
    <property type="entry name" value="Phage_TTP_14"/>
    <property type="match status" value="1"/>
</dbReference>